<name>A0AAV4C1X4_9GAST</name>
<organism evidence="1 2">
    <name type="scientific">Plakobranchus ocellatus</name>
    <dbReference type="NCBI Taxonomy" id="259542"/>
    <lineage>
        <taxon>Eukaryota</taxon>
        <taxon>Metazoa</taxon>
        <taxon>Spiralia</taxon>
        <taxon>Lophotrochozoa</taxon>
        <taxon>Mollusca</taxon>
        <taxon>Gastropoda</taxon>
        <taxon>Heterobranchia</taxon>
        <taxon>Euthyneura</taxon>
        <taxon>Panpulmonata</taxon>
        <taxon>Sacoglossa</taxon>
        <taxon>Placobranchoidea</taxon>
        <taxon>Plakobranchidae</taxon>
        <taxon>Plakobranchus</taxon>
    </lineage>
</organism>
<dbReference type="AlphaFoldDB" id="A0AAV4C1X4"/>
<accession>A0AAV4C1X4</accession>
<protein>
    <submittedName>
        <fullName evidence="1">Uncharacterized protein</fullName>
    </submittedName>
</protein>
<reference evidence="1 2" key="1">
    <citation type="journal article" date="2021" name="Elife">
        <title>Chloroplast acquisition without the gene transfer in kleptoplastic sea slugs, Plakobranchus ocellatus.</title>
        <authorList>
            <person name="Maeda T."/>
            <person name="Takahashi S."/>
            <person name="Yoshida T."/>
            <person name="Shimamura S."/>
            <person name="Takaki Y."/>
            <person name="Nagai Y."/>
            <person name="Toyoda A."/>
            <person name="Suzuki Y."/>
            <person name="Arimoto A."/>
            <person name="Ishii H."/>
            <person name="Satoh N."/>
            <person name="Nishiyama T."/>
            <person name="Hasebe M."/>
            <person name="Maruyama T."/>
            <person name="Minagawa J."/>
            <person name="Obokata J."/>
            <person name="Shigenobu S."/>
        </authorList>
    </citation>
    <scope>NUCLEOTIDE SEQUENCE [LARGE SCALE GENOMIC DNA]</scope>
</reference>
<sequence>MAHKHNDGFCTCLTHCDDVRAWHCVGEKPDLTEQTQQWPLPKKKGAVPGKSRPFFSVPLTYRFETTHWREPKRHFVSLAGADYRKVISGFQTLRQARAPAARLEAVIEGSLQISGWDTL</sequence>
<gene>
    <name evidence="1" type="ORF">PoB_005317000</name>
</gene>
<evidence type="ECO:0000313" key="2">
    <source>
        <dbReference type="Proteomes" id="UP000735302"/>
    </source>
</evidence>
<keyword evidence="2" id="KW-1185">Reference proteome</keyword>
<proteinExistence type="predicted"/>
<evidence type="ECO:0000313" key="1">
    <source>
        <dbReference type="EMBL" id="GFO26665.1"/>
    </source>
</evidence>
<dbReference type="EMBL" id="BLXT01005852">
    <property type="protein sequence ID" value="GFO26665.1"/>
    <property type="molecule type" value="Genomic_DNA"/>
</dbReference>
<dbReference type="Proteomes" id="UP000735302">
    <property type="component" value="Unassembled WGS sequence"/>
</dbReference>
<comment type="caution">
    <text evidence="1">The sequence shown here is derived from an EMBL/GenBank/DDBJ whole genome shotgun (WGS) entry which is preliminary data.</text>
</comment>